<dbReference type="AlphaFoldDB" id="A0A4Y1YL40"/>
<sequence>MRNLVTLVLILAWNVLALPVFAADLPDSVRQALRKANIPESAVSVYAKEVDAERPLVAVNADVPMNPASVMKVVTTYAGLELLGPAYTWRTEIYANGPIKHGQLQGDLLIKGYGDPNLNLENFWLLLRQLRQTGLKSISGDLIIDYSYYNLPEEDPGAFDGKRYKTYNVIPEALLVNYRTSALHLFPDPQNGDVRIVSDPESQLLSVQNQLKLTQKRCGTSSVRMNIREGTPQPGRVTVLFEGEYPATCGKSTYYLSLLNNSIYIHQLFRELWGQLGGTFNGGVQQGVVPGTLKPISVYHSPPLAEIIRGINKFSNNIAARQLFLSLGEAVSSDNKFVSLNLARSGIRQWLFSKNMDFPELVMENGSGLSRKGKISARHLSELLNAAYFSPTMPEFMASLAVTGVDGTARKRLKKSVVAQKAHIKTGTLKNVSAVAGYVLNHRNKRYVVVFIVNHPQSGGAKAAMDKLLEWLYLKT</sequence>
<evidence type="ECO:0000256" key="3">
    <source>
        <dbReference type="SAM" id="SignalP"/>
    </source>
</evidence>
<dbReference type="Pfam" id="PF02113">
    <property type="entry name" value="Peptidase_S13"/>
    <property type="match status" value="1"/>
</dbReference>
<dbReference type="KEGG" id="nst:Nstercoris_01108"/>
<evidence type="ECO:0000256" key="1">
    <source>
        <dbReference type="ARBA" id="ARBA00006096"/>
    </source>
</evidence>
<dbReference type="Gene3D" id="3.40.710.10">
    <property type="entry name" value="DD-peptidase/beta-lactamase superfamily"/>
    <property type="match status" value="2"/>
</dbReference>
<dbReference type="Gene3D" id="3.50.80.20">
    <property type="entry name" value="D-Ala-D-Ala carboxypeptidase C, peptidase S13"/>
    <property type="match status" value="1"/>
</dbReference>
<dbReference type="SUPFAM" id="SSF56601">
    <property type="entry name" value="beta-lactamase/transpeptidase-like"/>
    <property type="match status" value="1"/>
</dbReference>
<dbReference type="GO" id="GO:0000270">
    <property type="term" value="P:peptidoglycan metabolic process"/>
    <property type="evidence" value="ECO:0007669"/>
    <property type="project" value="TreeGrafter"/>
</dbReference>
<accession>A0A4Y1YL40</accession>
<dbReference type="GO" id="GO:0006508">
    <property type="term" value="P:proteolysis"/>
    <property type="evidence" value="ECO:0007669"/>
    <property type="project" value="InterPro"/>
</dbReference>
<reference evidence="4 5" key="1">
    <citation type="submission" date="2019-06" db="EMBL/GenBank/DDBJ databases">
        <title>Nitrosomonas stercoris KYUHI-S whole genome shotgun sequence.</title>
        <authorList>
            <person name="Nakagawa T."/>
            <person name="Tsuchiya Y."/>
            <person name="Takahashi R."/>
        </authorList>
    </citation>
    <scope>NUCLEOTIDE SEQUENCE [LARGE SCALE GENOMIC DNA]</scope>
    <source>
        <strain evidence="4 5">KYUHI-S</strain>
    </source>
</reference>
<dbReference type="PANTHER" id="PTHR30023:SF0">
    <property type="entry name" value="PENICILLIN-SENSITIVE CARBOXYPEPTIDASE A"/>
    <property type="match status" value="1"/>
</dbReference>
<evidence type="ECO:0000256" key="2">
    <source>
        <dbReference type="ARBA" id="ARBA00022801"/>
    </source>
</evidence>
<keyword evidence="4" id="KW-0121">Carboxypeptidase</keyword>
<feature type="chain" id="PRO_5021468070" evidence="3">
    <location>
        <begin position="23"/>
        <end position="476"/>
    </location>
</feature>
<name>A0A4Y1YL40_9PROT</name>
<keyword evidence="3" id="KW-0732">Signal</keyword>
<proteinExistence type="inferred from homology"/>
<protein>
    <submittedName>
        <fullName evidence="4">D-alanyl-D-alanine carboxypeptidase DacC</fullName>
    </submittedName>
</protein>
<dbReference type="EMBL" id="AP019755">
    <property type="protein sequence ID" value="BBL34862.1"/>
    <property type="molecule type" value="Genomic_DNA"/>
</dbReference>
<dbReference type="InterPro" id="IPR012338">
    <property type="entry name" value="Beta-lactam/transpept-like"/>
</dbReference>
<keyword evidence="5" id="KW-1185">Reference proteome</keyword>
<feature type="signal peptide" evidence="3">
    <location>
        <begin position="1"/>
        <end position="22"/>
    </location>
</feature>
<dbReference type="InterPro" id="IPR000667">
    <property type="entry name" value="Peptidase_S13"/>
</dbReference>
<keyword evidence="2" id="KW-0378">Hydrolase</keyword>
<dbReference type="GO" id="GO:0004185">
    <property type="term" value="F:serine-type carboxypeptidase activity"/>
    <property type="evidence" value="ECO:0007669"/>
    <property type="project" value="InterPro"/>
</dbReference>
<evidence type="ECO:0000313" key="4">
    <source>
        <dbReference type="EMBL" id="BBL34862.1"/>
    </source>
</evidence>
<dbReference type="NCBIfam" id="TIGR00666">
    <property type="entry name" value="PBP4"/>
    <property type="match status" value="1"/>
</dbReference>
<organism evidence="4 5">
    <name type="scientific">Nitrosomonas stercoris</name>
    <dbReference type="NCBI Taxonomy" id="1444684"/>
    <lineage>
        <taxon>Bacteria</taxon>
        <taxon>Pseudomonadati</taxon>
        <taxon>Pseudomonadota</taxon>
        <taxon>Betaproteobacteria</taxon>
        <taxon>Nitrosomonadales</taxon>
        <taxon>Nitrosomonadaceae</taxon>
        <taxon>Nitrosomonas</taxon>
    </lineage>
</organism>
<dbReference type="PANTHER" id="PTHR30023">
    <property type="entry name" value="D-ALANYL-D-ALANINE CARBOXYPEPTIDASE"/>
    <property type="match status" value="1"/>
</dbReference>
<keyword evidence="4" id="KW-0645">Protease</keyword>
<evidence type="ECO:0000313" key="5">
    <source>
        <dbReference type="Proteomes" id="UP000316473"/>
    </source>
</evidence>
<dbReference type="PRINTS" id="PR00922">
    <property type="entry name" value="DADACBPTASE3"/>
</dbReference>
<comment type="similarity">
    <text evidence="1">Belongs to the peptidase S13 family.</text>
</comment>
<gene>
    <name evidence="4" type="ORF">Nstercoris_01108</name>
</gene>
<dbReference type="Proteomes" id="UP000316473">
    <property type="component" value="Chromosome"/>
</dbReference>